<keyword evidence="2" id="KW-1185">Reference proteome</keyword>
<dbReference type="CDD" id="cd12952">
    <property type="entry name" value="MMP_ACEL2062"/>
    <property type="match status" value="1"/>
</dbReference>
<protein>
    <recommendedName>
        <fullName evidence="3">Metallopeptidase family protein</fullName>
    </recommendedName>
</protein>
<proteinExistence type="predicted"/>
<dbReference type="SUPFAM" id="SSF55486">
    <property type="entry name" value="Metalloproteases ('zincins'), catalytic domain"/>
    <property type="match status" value="1"/>
</dbReference>
<gene>
    <name evidence="1" type="ORF">ASJ30_06560</name>
</gene>
<dbReference type="AlphaFoldDB" id="A0A1L3MG01"/>
<dbReference type="InterPro" id="IPR010428">
    <property type="entry name" value="Zincin_1"/>
</dbReference>
<accession>A0A1L3MG01</accession>
<evidence type="ECO:0000313" key="2">
    <source>
        <dbReference type="Proteomes" id="UP000182938"/>
    </source>
</evidence>
<reference evidence="1 2" key="1">
    <citation type="submission" date="2015-11" db="EMBL/GenBank/DDBJ databases">
        <authorList>
            <person name="Zhang Y."/>
            <person name="Guo Z."/>
        </authorList>
    </citation>
    <scope>NUCLEOTIDE SEQUENCE [LARGE SCALE GENOMIC DNA]</scope>
    <source>
        <strain evidence="1 2">YFY001</strain>
    </source>
</reference>
<dbReference type="Gene3D" id="3.30.2010.20">
    <property type="match status" value="1"/>
</dbReference>
<dbReference type="Pfam" id="PF06262">
    <property type="entry name" value="Zincin_1"/>
    <property type="match status" value="1"/>
</dbReference>
<sequence>MVEISEHDFELAVRDALDEVPPQLLDLLDNVAFFVEDEPGPEHADPGLSDEDNAGLLGIYLGTPLTERDGGWAGSLPDRIVLFRGPLTRMCDDLDELREEIAVTIVHEAGHHVGIDEERLHELGWG</sequence>
<dbReference type="RefSeq" id="WP_072624404.1">
    <property type="nucleotide sequence ID" value="NZ_CP013290.1"/>
</dbReference>
<evidence type="ECO:0000313" key="1">
    <source>
        <dbReference type="EMBL" id="APH01248.1"/>
    </source>
</evidence>
<evidence type="ECO:0008006" key="3">
    <source>
        <dbReference type="Google" id="ProtNLM"/>
    </source>
</evidence>
<dbReference type="InterPro" id="IPR038555">
    <property type="entry name" value="Zincin_1_sf"/>
</dbReference>
<organism evidence="1 2">
    <name type="scientific">Janibacter indicus</name>
    <dbReference type="NCBI Taxonomy" id="857417"/>
    <lineage>
        <taxon>Bacteria</taxon>
        <taxon>Bacillati</taxon>
        <taxon>Actinomycetota</taxon>
        <taxon>Actinomycetes</taxon>
        <taxon>Micrococcales</taxon>
        <taxon>Intrasporangiaceae</taxon>
        <taxon>Janibacter</taxon>
    </lineage>
</organism>
<dbReference type="EMBL" id="CP013290">
    <property type="protein sequence ID" value="APH01248.1"/>
    <property type="molecule type" value="Genomic_DNA"/>
</dbReference>
<dbReference type="Proteomes" id="UP000182938">
    <property type="component" value="Chromosome"/>
</dbReference>
<name>A0A1L3MG01_9MICO</name>
<dbReference type="KEGG" id="jte:ASJ30_06560"/>